<reference evidence="4" key="1">
    <citation type="submission" date="2022-01" db="EMBL/GenBank/DDBJ databases">
        <authorList>
            <person name="King R."/>
        </authorList>
    </citation>
    <scope>NUCLEOTIDE SEQUENCE</scope>
</reference>
<dbReference type="Proteomes" id="UP001153709">
    <property type="component" value="Chromosome 3"/>
</dbReference>
<dbReference type="GO" id="GO:0005615">
    <property type="term" value="C:extracellular space"/>
    <property type="evidence" value="ECO:0007669"/>
    <property type="project" value="TreeGrafter"/>
</dbReference>
<evidence type="ECO:0000256" key="1">
    <source>
        <dbReference type="ARBA" id="ARBA00022729"/>
    </source>
</evidence>
<protein>
    <submittedName>
        <fullName evidence="4">Uncharacterized protein</fullName>
    </submittedName>
</protein>
<dbReference type="AlphaFoldDB" id="A0A9N9XB05"/>
<proteinExistence type="inferred from homology"/>
<dbReference type="SMART" id="SM00700">
    <property type="entry name" value="JHBP"/>
    <property type="match status" value="1"/>
</dbReference>
<sequence>MKEVGPCILKNVELIRPRLPNGIPELLIPPMNPFKLPEATLKTSGFEVTFKDVEIFNLDKIDIKEFQCNTETLKIKLSAEFPVMAAKCKYKIKGKVLVLDLDSSGNFNGNFSSTSVTVEGTGKLVTKKGNQYLDFDDFTFDVYIGTAFIHFDKLLGDNEELTKNANKVINENIRALLDDLHPVAVSSIKGVLMGIAGQIFNRFSFEELFP</sequence>
<name>A0A9N9XB05_DIABA</name>
<accession>A0A9N9XB05</accession>
<dbReference type="InterPro" id="IPR010562">
    <property type="entry name" value="Haemolymph_juvenile_hormone-bd"/>
</dbReference>
<dbReference type="Pfam" id="PF06585">
    <property type="entry name" value="JHBP"/>
    <property type="match status" value="1"/>
</dbReference>
<evidence type="ECO:0000313" key="4">
    <source>
        <dbReference type="EMBL" id="CAG9832095.1"/>
    </source>
</evidence>
<evidence type="ECO:0000313" key="5">
    <source>
        <dbReference type="Proteomes" id="UP001153709"/>
    </source>
</evidence>
<dbReference type="InterPro" id="IPR038606">
    <property type="entry name" value="To_sf"/>
</dbReference>
<gene>
    <name evidence="4" type="ORF">DIABBA_LOCUS5628</name>
</gene>
<dbReference type="FunFam" id="3.15.10.30:FF:000001">
    <property type="entry name" value="Takeout-like protein 1"/>
    <property type="match status" value="1"/>
</dbReference>
<dbReference type="GO" id="GO:0007623">
    <property type="term" value="P:circadian rhythm"/>
    <property type="evidence" value="ECO:0007669"/>
    <property type="project" value="UniProtKB-ARBA"/>
</dbReference>
<keyword evidence="1" id="KW-0732">Signal</keyword>
<comment type="similarity">
    <text evidence="3">Belongs to the TO family.</text>
</comment>
<dbReference type="PANTHER" id="PTHR11008">
    <property type="entry name" value="PROTEIN TAKEOUT-LIKE PROTEIN"/>
    <property type="match status" value="1"/>
</dbReference>
<keyword evidence="2" id="KW-0090">Biological rhythms</keyword>
<organism evidence="4 5">
    <name type="scientific">Diabrotica balteata</name>
    <name type="common">Banded cucumber beetle</name>
    <dbReference type="NCBI Taxonomy" id="107213"/>
    <lineage>
        <taxon>Eukaryota</taxon>
        <taxon>Metazoa</taxon>
        <taxon>Ecdysozoa</taxon>
        <taxon>Arthropoda</taxon>
        <taxon>Hexapoda</taxon>
        <taxon>Insecta</taxon>
        <taxon>Pterygota</taxon>
        <taxon>Neoptera</taxon>
        <taxon>Endopterygota</taxon>
        <taxon>Coleoptera</taxon>
        <taxon>Polyphaga</taxon>
        <taxon>Cucujiformia</taxon>
        <taxon>Chrysomeloidea</taxon>
        <taxon>Chrysomelidae</taxon>
        <taxon>Galerucinae</taxon>
        <taxon>Diabroticina</taxon>
        <taxon>Diabroticites</taxon>
        <taxon>Diabrotica</taxon>
    </lineage>
</organism>
<dbReference type="EMBL" id="OU898278">
    <property type="protein sequence ID" value="CAG9832095.1"/>
    <property type="molecule type" value="Genomic_DNA"/>
</dbReference>
<dbReference type="PANTHER" id="PTHR11008:SF14">
    <property type="entry name" value="CIRCADIAN CLOCK-CONTROLLED PROTEIN-LIKE PROTEIN"/>
    <property type="match status" value="1"/>
</dbReference>
<dbReference type="OrthoDB" id="7419171at2759"/>
<dbReference type="Gene3D" id="3.15.10.30">
    <property type="entry name" value="Haemolymph juvenile hormone binding protein"/>
    <property type="match status" value="1"/>
</dbReference>
<evidence type="ECO:0000256" key="3">
    <source>
        <dbReference type="ARBA" id="ARBA00060902"/>
    </source>
</evidence>
<keyword evidence="5" id="KW-1185">Reference proteome</keyword>
<evidence type="ECO:0000256" key="2">
    <source>
        <dbReference type="ARBA" id="ARBA00023108"/>
    </source>
</evidence>